<dbReference type="GO" id="GO:0043111">
    <property type="term" value="P:replication fork arrest"/>
    <property type="evidence" value="ECO:0007669"/>
    <property type="project" value="TreeGrafter"/>
</dbReference>
<reference evidence="11" key="1">
    <citation type="submission" date="2025-08" db="UniProtKB">
        <authorList>
            <consortium name="RefSeq"/>
        </authorList>
    </citation>
    <scope>IDENTIFICATION</scope>
    <source>
        <tissue evidence="11">Sperm</tissue>
    </source>
</reference>
<evidence type="ECO:0000256" key="8">
    <source>
        <dbReference type="SAM" id="MobiDB-lite"/>
    </source>
</evidence>
<feature type="domain" description="Chromosome segregation in meiosis protein 3" evidence="9">
    <location>
        <begin position="56"/>
        <end position="136"/>
    </location>
</feature>
<keyword evidence="6 7" id="KW-0131">Cell cycle</keyword>
<feature type="compositionally biased region" description="Polar residues" evidence="8">
    <location>
        <begin position="180"/>
        <end position="195"/>
    </location>
</feature>
<dbReference type="RefSeq" id="XP_032806885.1">
    <property type="nucleotide sequence ID" value="XM_032950994.1"/>
</dbReference>
<dbReference type="Pfam" id="PF07962">
    <property type="entry name" value="Swi3"/>
    <property type="match status" value="1"/>
</dbReference>
<dbReference type="PANTHER" id="PTHR13220:SF11">
    <property type="entry name" value="TIMELESS-INTERACTING PROTEIN"/>
    <property type="match status" value="1"/>
</dbReference>
<feature type="region of interest" description="Disordered" evidence="8">
    <location>
        <begin position="219"/>
        <end position="260"/>
    </location>
</feature>
<feature type="compositionally biased region" description="Basic and acidic residues" evidence="8">
    <location>
        <begin position="233"/>
        <end position="255"/>
    </location>
</feature>
<evidence type="ECO:0000313" key="10">
    <source>
        <dbReference type="Proteomes" id="UP001318040"/>
    </source>
</evidence>
<keyword evidence="5 7" id="KW-0539">Nucleus</keyword>
<evidence type="ECO:0000256" key="4">
    <source>
        <dbReference type="ARBA" id="ARBA00022763"/>
    </source>
</evidence>
<evidence type="ECO:0000256" key="3">
    <source>
        <dbReference type="ARBA" id="ARBA00018750"/>
    </source>
</evidence>
<dbReference type="KEGG" id="pmrn:116940789"/>
<sequence length="319" mass="36248">MELFDDSDEDRVRAPPEDRDPDRRENFGDEAELQTHSQAEGKPVPVKKIVKRPRLKLDAQRLSSERGLPALRKTFENVKFKGKGHEVEDLKLIMKNMEHWAHRLFPKMQFDDIIDKMEVLGSKREVQNCLKKIRLDIPVFDEDYRTIDHDNDDAERERLNNSLDGSGQPIFSVGTPRTAPMSSNTPAPMSSTPAPQLTDEQRERIDRNRRLAMERRIAKLQSADVPITSSQSQEKESPSLQDERDERDQSVTDEKECGDDVVLAATQDTDMEWIDADFAVPQTAEVAQDLCTDELVTQNLVAEGAPAEDGSETQPKDQP</sequence>
<keyword evidence="4 7" id="KW-0227">DNA damage</keyword>
<dbReference type="InterPro" id="IPR012923">
    <property type="entry name" value="Csm3"/>
</dbReference>
<evidence type="ECO:0000256" key="7">
    <source>
        <dbReference type="RuleBase" id="RU366049"/>
    </source>
</evidence>
<feature type="region of interest" description="Disordered" evidence="8">
    <location>
        <begin position="157"/>
        <end position="202"/>
    </location>
</feature>
<dbReference type="GO" id="GO:0031298">
    <property type="term" value="C:replication fork protection complex"/>
    <property type="evidence" value="ECO:0007669"/>
    <property type="project" value="TreeGrafter"/>
</dbReference>
<dbReference type="Proteomes" id="UP001318040">
    <property type="component" value="Chromosome 1"/>
</dbReference>
<comment type="subcellular location">
    <subcellularLocation>
        <location evidence="1 7">Nucleus</location>
    </subcellularLocation>
</comment>
<proteinExistence type="inferred from homology"/>
<dbReference type="GO" id="GO:0006974">
    <property type="term" value="P:DNA damage response"/>
    <property type="evidence" value="ECO:0007669"/>
    <property type="project" value="UniProtKB-KW"/>
</dbReference>
<dbReference type="GO" id="GO:0000076">
    <property type="term" value="P:DNA replication checkpoint signaling"/>
    <property type="evidence" value="ECO:0007669"/>
    <property type="project" value="UniProtKB-UniRule"/>
</dbReference>
<feature type="region of interest" description="Disordered" evidence="8">
    <location>
        <begin position="1"/>
        <end position="48"/>
    </location>
</feature>
<keyword evidence="10" id="KW-1185">Reference proteome</keyword>
<comment type="similarity">
    <text evidence="2 7">Belongs to the CSM3 family.</text>
</comment>
<evidence type="ECO:0000256" key="6">
    <source>
        <dbReference type="ARBA" id="ARBA00023306"/>
    </source>
</evidence>
<feature type="compositionally biased region" description="Basic and acidic residues" evidence="8">
    <location>
        <begin position="10"/>
        <end position="27"/>
    </location>
</feature>
<feature type="region of interest" description="Disordered" evidence="8">
    <location>
        <begin position="300"/>
        <end position="319"/>
    </location>
</feature>
<evidence type="ECO:0000256" key="1">
    <source>
        <dbReference type="ARBA" id="ARBA00004123"/>
    </source>
</evidence>
<evidence type="ECO:0000256" key="5">
    <source>
        <dbReference type="ARBA" id="ARBA00023242"/>
    </source>
</evidence>
<dbReference type="GO" id="GO:0031297">
    <property type="term" value="P:replication fork processing"/>
    <property type="evidence" value="ECO:0007669"/>
    <property type="project" value="UniProtKB-UniRule"/>
</dbReference>
<dbReference type="GeneID" id="116940789"/>
<dbReference type="InterPro" id="IPR040038">
    <property type="entry name" value="TIPIN/Csm3/Swi3"/>
</dbReference>
<dbReference type="AlphaFoldDB" id="A0AAJ7WR43"/>
<evidence type="ECO:0000313" key="11">
    <source>
        <dbReference type="RefSeq" id="XP_032806885.1"/>
    </source>
</evidence>
<evidence type="ECO:0000256" key="2">
    <source>
        <dbReference type="ARBA" id="ARBA00006075"/>
    </source>
</evidence>
<dbReference type="GO" id="GO:0003677">
    <property type="term" value="F:DNA binding"/>
    <property type="evidence" value="ECO:0007669"/>
    <property type="project" value="TreeGrafter"/>
</dbReference>
<accession>A0AAJ7WR43</accession>
<dbReference type="PANTHER" id="PTHR13220">
    <property type="entry name" value="TIMELESS INTERACTING-RELATED"/>
    <property type="match status" value="1"/>
</dbReference>
<name>A0AAJ7WR43_PETMA</name>
<evidence type="ECO:0000259" key="9">
    <source>
        <dbReference type="Pfam" id="PF07962"/>
    </source>
</evidence>
<protein>
    <recommendedName>
        <fullName evidence="3 7">TIMELESS-interacting protein</fullName>
    </recommendedName>
</protein>
<gene>
    <name evidence="11" type="primary">TIPIN</name>
</gene>
<comment type="function">
    <text evidence="7">Plays an important role in the control of DNA replication and the maintenance of replication fork stability.</text>
</comment>
<dbReference type="CTD" id="54962"/>
<organism evidence="10 11">
    <name type="scientific">Petromyzon marinus</name>
    <name type="common">Sea lamprey</name>
    <dbReference type="NCBI Taxonomy" id="7757"/>
    <lineage>
        <taxon>Eukaryota</taxon>
        <taxon>Metazoa</taxon>
        <taxon>Chordata</taxon>
        <taxon>Craniata</taxon>
        <taxon>Vertebrata</taxon>
        <taxon>Cyclostomata</taxon>
        <taxon>Hyperoartia</taxon>
        <taxon>Petromyzontiformes</taxon>
        <taxon>Petromyzontidae</taxon>
        <taxon>Petromyzon</taxon>
    </lineage>
</organism>